<sequence>MTAEDRTPERVDDVFVQLSHPRRRAIMLLVAAGGGHGVDLRTAASTLYALEQGVSPTKAPTREVTNLRTNLKRSHLPQLTASGLLEQDGDRLTAGPAFGVSLEVLLSAGYWLGTAQQQQLRGDREK</sequence>
<accession>A0A2H4Q426</accession>
<organism evidence="2 3">
    <name type="scientific">Halohasta litchfieldiae</name>
    <dbReference type="NCBI Taxonomy" id="1073996"/>
    <lineage>
        <taxon>Archaea</taxon>
        <taxon>Methanobacteriati</taxon>
        <taxon>Methanobacteriota</taxon>
        <taxon>Stenosarchaea group</taxon>
        <taxon>Halobacteria</taxon>
        <taxon>Halobacteriales</taxon>
        <taxon>Haloferacaceae</taxon>
        <taxon>Halohasta</taxon>
    </lineage>
</organism>
<evidence type="ECO:0000259" key="1">
    <source>
        <dbReference type="Pfam" id="PF24035"/>
    </source>
</evidence>
<dbReference type="OrthoDB" id="331021at2157"/>
<keyword evidence="3" id="KW-1185">Reference proteome</keyword>
<dbReference type="AlphaFoldDB" id="A0A1H6UF38"/>
<gene>
    <name evidence="2" type="ORF">SAMN05444271_1106</name>
</gene>
<feature type="domain" description="DUF7344" evidence="1">
    <location>
        <begin position="18"/>
        <end position="91"/>
    </location>
</feature>
<dbReference type="GeneID" id="35003153"/>
<dbReference type="InterPro" id="IPR055768">
    <property type="entry name" value="DUF7344"/>
</dbReference>
<proteinExistence type="predicted"/>
<dbReference type="Proteomes" id="UP000198888">
    <property type="component" value="Unassembled WGS sequence"/>
</dbReference>
<accession>A0A1H6UF38</accession>
<reference evidence="2 3" key="1">
    <citation type="submission" date="2016-10" db="EMBL/GenBank/DDBJ databases">
        <authorList>
            <person name="de Groot N.N."/>
        </authorList>
    </citation>
    <scope>NUCLEOTIDE SEQUENCE [LARGE SCALE GENOMIC DNA]</scope>
    <source>
        <strain evidence="2 3">DSM 22187</strain>
    </source>
</reference>
<dbReference type="EMBL" id="FNYR01000010">
    <property type="protein sequence ID" value="SEI86755.1"/>
    <property type="molecule type" value="Genomic_DNA"/>
</dbReference>
<dbReference type="STRING" id="1073996.SAMN05444271_1106"/>
<dbReference type="RefSeq" id="WP_089672334.1">
    <property type="nucleotide sequence ID" value="NZ_CP024845.1"/>
</dbReference>
<evidence type="ECO:0000313" key="2">
    <source>
        <dbReference type="EMBL" id="SEI86755.1"/>
    </source>
</evidence>
<dbReference type="Pfam" id="PF24035">
    <property type="entry name" value="DUF7344"/>
    <property type="match status" value="1"/>
</dbReference>
<name>A0A1H6UF38_9EURY</name>
<dbReference type="KEGG" id="hae:halTADL_2375"/>
<evidence type="ECO:0000313" key="3">
    <source>
        <dbReference type="Proteomes" id="UP000198888"/>
    </source>
</evidence>
<protein>
    <recommendedName>
        <fullName evidence="1">DUF7344 domain-containing protein</fullName>
    </recommendedName>
</protein>